<reference evidence="2" key="1">
    <citation type="submission" date="2018-11" db="EMBL/GenBank/DDBJ databases">
        <authorList>
            <person name="Alioto T."/>
            <person name="Alioto T."/>
        </authorList>
    </citation>
    <scope>NUCLEOTIDE SEQUENCE</scope>
</reference>
<name>A0A8B6DEV8_MYTGA</name>
<proteinExistence type="predicted"/>
<sequence>MIQKVVALFLVVCLAGSAFAQFDNFAQMMLLRHMMNPGGQDASVAQNTNALGGAPGGSAAGQSGMSGMNRMFPLLWGSQMDIDPMMMMLMG</sequence>
<evidence type="ECO:0000313" key="3">
    <source>
        <dbReference type="Proteomes" id="UP000596742"/>
    </source>
</evidence>
<protein>
    <submittedName>
        <fullName evidence="2">Uncharacterized protein</fullName>
    </submittedName>
</protein>
<comment type="caution">
    <text evidence="2">The sequence shown here is derived from an EMBL/GenBank/DDBJ whole genome shotgun (WGS) entry which is preliminary data.</text>
</comment>
<dbReference type="EMBL" id="UYJE01003301">
    <property type="protein sequence ID" value="VDI18184.1"/>
    <property type="molecule type" value="Genomic_DNA"/>
</dbReference>
<feature type="chain" id="PRO_5032526088" evidence="1">
    <location>
        <begin position="21"/>
        <end position="91"/>
    </location>
</feature>
<organism evidence="2 3">
    <name type="scientific">Mytilus galloprovincialis</name>
    <name type="common">Mediterranean mussel</name>
    <dbReference type="NCBI Taxonomy" id="29158"/>
    <lineage>
        <taxon>Eukaryota</taxon>
        <taxon>Metazoa</taxon>
        <taxon>Spiralia</taxon>
        <taxon>Lophotrochozoa</taxon>
        <taxon>Mollusca</taxon>
        <taxon>Bivalvia</taxon>
        <taxon>Autobranchia</taxon>
        <taxon>Pteriomorphia</taxon>
        <taxon>Mytilida</taxon>
        <taxon>Mytiloidea</taxon>
        <taxon>Mytilidae</taxon>
        <taxon>Mytilinae</taxon>
        <taxon>Mytilus</taxon>
    </lineage>
</organism>
<keyword evidence="3" id="KW-1185">Reference proteome</keyword>
<evidence type="ECO:0000313" key="2">
    <source>
        <dbReference type="EMBL" id="VDI18184.1"/>
    </source>
</evidence>
<gene>
    <name evidence="2" type="ORF">MGAL_10B038012</name>
</gene>
<feature type="signal peptide" evidence="1">
    <location>
        <begin position="1"/>
        <end position="20"/>
    </location>
</feature>
<dbReference type="AlphaFoldDB" id="A0A8B6DEV8"/>
<keyword evidence="1" id="KW-0732">Signal</keyword>
<evidence type="ECO:0000256" key="1">
    <source>
        <dbReference type="SAM" id="SignalP"/>
    </source>
</evidence>
<accession>A0A8B6DEV8</accession>
<dbReference type="Proteomes" id="UP000596742">
    <property type="component" value="Unassembled WGS sequence"/>
</dbReference>